<feature type="region of interest" description="Disordered" evidence="1">
    <location>
        <begin position="692"/>
        <end position="715"/>
    </location>
</feature>
<keyword evidence="2" id="KW-0732">Signal</keyword>
<dbReference type="Proteomes" id="UP000591131">
    <property type="component" value="Unassembled WGS sequence"/>
</dbReference>
<protein>
    <submittedName>
        <fullName evidence="3">Uncharacterized protein</fullName>
    </submittedName>
</protein>
<dbReference type="EMBL" id="JAAPAO010000100">
    <property type="protein sequence ID" value="KAF4672760.1"/>
    <property type="molecule type" value="Genomic_DNA"/>
</dbReference>
<gene>
    <name evidence="3" type="ORF">FOL47_000164</name>
</gene>
<proteinExistence type="predicted"/>
<organism evidence="3 4">
    <name type="scientific">Perkinsus chesapeaki</name>
    <name type="common">Clam parasite</name>
    <name type="synonym">Perkinsus andrewsi</name>
    <dbReference type="NCBI Taxonomy" id="330153"/>
    <lineage>
        <taxon>Eukaryota</taxon>
        <taxon>Sar</taxon>
        <taxon>Alveolata</taxon>
        <taxon>Perkinsozoa</taxon>
        <taxon>Perkinsea</taxon>
        <taxon>Perkinsida</taxon>
        <taxon>Perkinsidae</taxon>
        <taxon>Perkinsus</taxon>
    </lineage>
</organism>
<evidence type="ECO:0000313" key="3">
    <source>
        <dbReference type="EMBL" id="KAF4672760.1"/>
    </source>
</evidence>
<accession>A0A7J6MNE1</accession>
<evidence type="ECO:0000313" key="4">
    <source>
        <dbReference type="Proteomes" id="UP000591131"/>
    </source>
</evidence>
<dbReference type="OrthoDB" id="442090at2759"/>
<name>A0A7J6MNE1_PERCH</name>
<evidence type="ECO:0000256" key="1">
    <source>
        <dbReference type="SAM" id="MobiDB-lite"/>
    </source>
</evidence>
<keyword evidence="4" id="KW-1185">Reference proteome</keyword>
<evidence type="ECO:0000256" key="2">
    <source>
        <dbReference type="SAM" id="SignalP"/>
    </source>
</evidence>
<feature type="region of interest" description="Disordered" evidence="1">
    <location>
        <begin position="266"/>
        <end position="307"/>
    </location>
</feature>
<feature type="chain" id="PRO_5029756095" evidence="2">
    <location>
        <begin position="20"/>
        <end position="785"/>
    </location>
</feature>
<sequence>MIRPFILVGLLSVESHAWTSEIAVRPGMGWEEQASYYAYHDRCDLGTTESVKIMIRPKNYVITNCHHKGFNSFRQINYISKDLDIPEPHNKEFCLRYFRAVGFVPGKSLDWARSVMCDQSYCGRGNSGAVGISDGDTNPPSSWHDSIVSIDPNLCGIYLPGESGLSLGVFAPNAGQWAMGLKCTDADTRETKTHFVHLGKGLSGDCEKYLRSTPGVGQLSAADTMKELCTSLNTILVKYRVNEPPKPLGEAFELNPLVYRDSYSTLAPSPKHIDKSPTKDPLETSGSVAGHSGASGGGIGIGDAEDKEDRLPIKAVNEEELVTSLDKSQEQPPPGGIAKLYELSHIATTESKPRSMITADDRRVIERVLRPRFYAQSDSGDKSNAKEYSSGIVSILIMTVLSFIAGMCLLQARSLRVTVERYRTTPWREAIRVYGSESVPKCDIYTGDPNAPTFMLIKTGTGRWKLAGHCHNQLRQMIRDHYTFVTSDPDATCREVIGGFPLPSSSTAEQAIRMVCTPLVKDSAPEKRTSDVEDSMVSLSPDLCGIMYGNPPQLYMGLYRPPVGDWIGAFRCKNEATGEPEITYTNTSVRSEMTCIDFLKSQVPKGASFLKALTNACASRFMIPQEMIVRVPPEPLREAMSRGVSSVTPTPPATPASKNSGKVGGSSTFACPLNPAIGSVDILLSNEASSLSGVVNPQPTPETEKTTYPPPTSATTQKTITVHFSTSTTATIPTKLPTTPVEVAVKAHNAEEGDTGEVKMTEEDEITKMDPSVCSRIITNVNRLF</sequence>
<feature type="signal peptide" evidence="2">
    <location>
        <begin position="1"/>
        <end position="19"/>
    </location>
</feature>
<comment type="caution">
    <text evidence="3">The sequence shown here is derived from an EMBL/GenBank/DDBJ whole genome shotgun (WGS) entry which is preliminary data.</text>
</comment>
<reference evidence="3 4" key="1">
    <citation type="submission" date="2020-04" db="EMBL/GenBank/DDBJ databases">
        <title>Perkinsus chesapeaki whole genome sequence.</title>
        <authorList>
            <person name="Bogema D.R."/>
        </authorList>
    </citation>
    <scope>NUCLEOTIDE SEQUENCE [LARGE SCALE GENOMIC DNA]</scope>
    <source>
        <strain evidence="3">ATCC PRA-425</strain>
    </source>
</reference>
<dbReference type="AlphaFoldDB" id="A0A7J6MNE1"/>
<feature type="compositionally biased region" description="Basic and acidic residues" evidence="1">
    <location>
        <begin position="271"/>
        <end position="282"/>
    </location>
</feature>
<feature type="region of interest" description="Disordered" evidence="1">
    <location>
        <begin position="643"/>
        <end position="664"/>
    </location>
</feature>